<proteinExistence type="predicted"/>
<name>A0A7X1NPY5_9MICC</name>
<sequence length="156" mass="15580">MPSALVAVGFTTALPVAGVITLVAWGTITDHHVSDRRQRAPILTGTLISIALGLALLPTIGAPQELVAGVLCTVGGVVAVLVVNLAWKLSAHSAVAVFVVVGAMGFAGGWFAALLVVPLVVGWSRVTLAAHTPGQVLAGYVVGAVIGSAFVLAISG</sequence>
<protein>
    <submittedName>
        <fullName evidence="3">Phosphatidic acid phosphatase</fullName>
    </submittedName>
</protein>
<dbReference type="Proteomes" id="UP000326464">
    <property type="component" value="Unassembled WGS sequence"/>
</dbReference>
<dbReference type="EMBL" id="VJXX01000002">
    <property type="protein sequence ID" value="MPY10806.1"/>
    <property type="molecule type" value="Genomic_DNA"/>
</dbReference>
<keyword evidence="1" id="KW-0812">Transmembrane</keyword>
<dbReference type="Gene3D" id="1.20.144.10">
    <property type="entry name" value="Phosphatidic acid phosphatase type 2/haloperoxidase"/>
    <property type="match status" value="1"/>
</dbReference>
<feature type="transmembrane region" description="Helical" evidence="1">
    <location>
        <begin position="6"/>
        <end position="28"/>
    </location>
</feature>
<dbReference type="Pfam" id="PF01569">
    <property type="entry name" value="PAP2"/>
    <property type="match status" value="1"/>
</dbReference>
<gene>
    <name evidence="3" type="ORF">FNH21_08755</name>
</gene>
<dbReference type="InterPro" id="IPR036938">
    <property type="entry name" value="PAP2/HPO_sf"/>
</dbReference>
<feature type="transmembrane region" description="Helical" evidence="1">
    <location>
        <begin position="137"/>
        <end position="155"/>
    </location>
</feature>
<evidence type="ECO:0000259" key="2">
    <source>
        <dbReference type="Pfam" id="PF01569"/>
    </source>
</evidence>
<keyword evidence="1" id="KW-1133">Transmembrane helix</keyword>
<organism evidence="3 4">
    <name type="scientific">Arthrobacter bussei</name>
    <dbReference type="NCBI Taxonomy" id="2594179"/>
    <lineage>
        <taxon>Bacteria</taxon>
        <taxon>Bacillati</taxon>
        <taxon>Actinomycetota</taxon>
        <taxon>Actinomycetes</taxon>
        <taxon>Micrococcales</taxon>
        <taxon>Micrococcaceae</taxon>
        <taxon>Arthrobacter</taxon>
    </lineage>
</organism>
<feature type="transmembrane region" description="Helical" evidence="1">
    <location>
        <begin position="66"/>
        <end position="87"/>
    </location>
</feature>
<comment type="caution">
    <text evidence="3">The sequence shown here is derived from an EMBL/GenBank/DDBJ whole genome shotgun (WGS) entry which is preliminary data.</text>
</comment>
<dbReference type="InterPro" id="IPR000326">
    <property type="entry name" value="PAP2/HPO"/>
</dbReference>
<keyword evidence="4" id="KW-1185">Reference proteome</keyword>
<reference evidence="4" key="1">
    <citation type="submission" date="2019-07" db="EMBL/GenBank/DDBJ databases">
        <title>Arthrobacter KR32 sp. nov., isolated from mountain cheese made of cows milk.</title>
        <authorList>
            <person name="Flegler A."/>
        </authorList>
    </citation>
    <scope>NUCLEOTIDE SEQUENCE [LARGE SCALE GENOMIC DNA]</scope>
    <source>
        <strain evidence="4">KR32</strain>
    </source>
</reference>
<evidence type="ECO:0000313" key="3">
    <source>
        <dbReference type="EMBL" id="MPY10806.1"/>
    </source>
</evidence>
<dbReference type="SUPFAM" id="SSF48317">
    <property type="entry name" value="Acid phosphatase/Vanadium-dependent haloperoxidase"/>
    <property type="match status" value="1"/>
</dbReference>
<feature type="transmembrane region" description="Helical" evidence="1">
    <location>
        <begin position="40"/>
        <end position="60"/>
    </location>
</feature>
<evidence type="ECO:0000313" key="4">
    <source>
        <dbReference type="Proteomes" id="UP000326464"/>
    </source>
</evidence>
<dbReference type="OrthoDB" id="4935320at2"/>
<feature type="domain" description="Phosphatidic acid phosphatase type 2/haloperoxidase" evidence="2">
    <location>
        <begin position="90"/>
        <end position="152"/>
    </location>
</feature>
<accession>A0A7X1NPY5</accession>
<keyword evidence="1" id="KW-0472">Membrane</keyword>
<evidence type="ECO:0000256" key="1">
    <source>
        <dbReference type="SAM" id="Phobius"/>
    </source>
</evidence>
<dbReference type="AlphaFoldDB" id="A0A7X1NPY5"/>
<feature type="transmembrane region" description="Helical" evidence="1">
    <location>
        <begin position="94"/>
        <end position="117"/>
    </location>
</feature>